<dbReference type="Proteomes" id="UP000049472">
    <property type="component" value="Unassembled WGS sequence"/>
</dbReference>
<dbReference type="AlphaFoldDB" id="A0A0M6WI41"/>
<evidence type="ECO:0000313" key="10">
    <source>
        <dbReference type="Proteomes" id="UP000049472"/>
    </source>
</evidence>
<feature type="domain" description="Tyr recombinase" evidence="7">
    <location>
        <begin position="156"/>
        <end position="327"/>
    </location>
</feature>
<dbReference type="SUPFAM" id="SSF56349">
    <property type="entry name" value="DNA breaking-rejoining enzymes"/>
    <property type="match status" value="1"/>
</dbReference>
<dbReference type="InterPro" id="IPR010998">
    <property type="entry name" value="Integrase_recombinase_N"/>
</dbReference>
<dbReference type="Gene3D" id="1.10.150.130">
    <property type="match status" value="1"/>
</dbReference>
<dbReference type="PANTHER" id="PTHR30349:SF41">
    <property type="entry name" value="INTEGRASE_RECOMBINASE PROTEIN MJ0367-RELATED"/>
    <property type="match status" value="1"/>
</dbReference>
<dbReference type="InterPro" id="IPR011010">
    <property type="entry name" value="DNA_brk_join_enz"/>
</dbReference>
<dbReference type="InterPro" id="IPR050090">
    <property type="entry name" value="Tyrosine_recombinase_XerCD"/>
</dbReference>
<dbReference type="GO" id="GO:0003677">
    <property type="term" value="F:DNA binding"/>
    <property type="evidence" value="ECO:0007669"/>
    <property type="project" value="UniProtKB-UniRule"/>
</dbReference>
<dbReference type="InterPro" id="IPR004107">
    <property type="entry name" value="Integrase_SAM-like_N"/>
</dbReference>
<dbReference type="EMBL" id="CVRQ01000014">
    <property type="protein sequence ID" value="CRL35713.1"/>
    <property type="molecule type" value="Genomic_DNA"/>
</dbReference>
<evidence type="ECO:0000256" key="4">
    <source>
        <dbReference type="ARBA" id="ARBA00023125"/>
    </source>
</evidence>
<evidence type="ECO:0000313" key="9">
    <source>
        <dbReference type="EMBL" id="CRL35713.1"/>
    </source>
</evidence>
<sequence>MRVEKRGNRYRIQKMINGKKYSLSFDHKPGKKEIEEALRGIDTSVKIKGTFKSYASQYISIKEHVLSPTTIKSYRGLLRNISDDFKKTAIKDMTAAIVQSEINKISMRKSPKSTTNNNGFISPKTVAEYHGFISAVLGMYRPDLMLHTTLPARIKYTPHVPSDDEIKAILDASKGTRYELAFRLGIYALRRSEVCAVTAADLDGNMLTINKSLIEGEDGYVTREKNKTEGSSRTIYVDDCVAGLLRKQGVGFAGTPDTILETLHKYQKQLGIDSFRFHDLRHYYASMAHSLGIPDSYIMAAGGWKTDHVLKSVYRHAQKDKEEDMMKFASIYISEISG</sequence>
<comment type="function">
    <text evidence="1">Site-specific tyrosine recombinase, which acts by catalyzing the cutting and rejoining of the recombining DNA molecules.</text>
</comment>
<dbReference type="InterPro" id="IPR013762">
    <property type="entry name" value="Integrase-like_cat_sf"/>
</dbReference>
<reference evidence="10" key="1">
    <citation type="submission" date="2015-05" db="EMBL/GenBank/DDBJ databases">
        <authorList>
            <consortium name="Pathogen Informatics"/>
        </authorList>
    </citation>
    <scope>NUCLEOTIDE SEQUENCE [LARGE SCALE GENOMIC DNA]</scope>
    <source>
        <strain evidence="10">T1-815</strain>
    </source>
</reference>
<proteinExistence type="inferred from homology"/>
<dbReference type="PROSITE" id="PS51900">
    <property type="entry name" value="CB"/>
    <property type="match status" value="1"/>
</dbReference>
<keyword evidence="3" id="KW-0229">DNA integration</keyword>
<dbReference type="Gene3D" id="1.10.443.10">
    <property type="entry name" value="Intergrase catalytic core"/>
    <property type="match status" value="1"/>
</dbReference>
<evidence type="ECO:0000256" key="3">
    <source>
        <dbReference type="ARBA" id="ARBA00022908"/>
    </source>
</evidence>
<keyword evidence="5" id="KW-0233">DNA recombination</keyword>
<evidence type="ECO:0000259" key="7">
    <source>
        <dbReference type="PROSITE" id="PS51898"/>
    </source>
</evidence>
<dbReference type="GO" id="GO:0015074">
    <property type="term" value="P:DNA integration"/>
    <property type="evidence" value="ECO:0007669"/>
    <property type="project" value="UniProtKB-KW"/>
</dbReference>
<name>A0A0M6WI41_9FIRM</name>
<keyword evidence="4 6" id="KW-0238">DNA-binding</keyword>
<accession>A0A0M6WI41</accession>
<gene>
    <name evidence="9" type="ORF">T1815_11711</name>
</gene>
<dbReference type="Pfam" id="PF00589">
    <property type="entry name" value="Phage_integrase"/>
    <property type="match status" value="1"/>
</dbReference>
<dbReference type="PANTHER" id="PTHR30349">
    <property type="entry name" value="PHAGE INTEGRASE-RELATED"/>
    <property type="match status" value="1"/>
</dbReference>
<dbReference type="InterPro" id="IPR044068">
    <property type="entry name" value="CB"/>
</dbReference>
<feature type="domain" description="Core-binding (CB)" evidence="8">
    <location>
        <begin position="49"/>
        <end position="141"/>
    </location>
</feature>
<dbReference type="RefSeq" id="WP_055061483.1">
    <property type="nucleotide sequence ID" value="NZ_CVRQ01000014.1"/>
</dbReference>
<comment type="similarity">
    <text evidence="2">Belongs to the 'phage' integrase family.</text>
</comment>
<organism evidence="9 10">
    <name type="scientific">Agathobacter rectalis</name>
    <dbReference type="NCBI Taxonomy" id="39491"/>
    <lineage>
        <taxon>Bacteria</taxon>
        <taxon>Bacillati</taxon>
        <taxon>Bacillota</taxon>
        <taxon>Clostridia</taxon>
        <taxon>Lachnospirales</taxon>
        <taxon>Lachnospiraceae</taxon>
        <taxon>Agathobacter</taxon>
    </lineage>
</organism>
<dbReference type="CDD" id="cd01189">
    <property type="entry name" value="INT_ICEBs1_C_like"/>
    <property type="match status" value="1"/>
</dbReference>
<evidence type="ECO:0000256" key="6">
    <source>
        <dbReference type="PROSITE-ProRule" id="PRU01248"/>
    </source>
</evidence>
<dbReference type="GO" id="GO:0006310">
    <property type="term" value="P:DNA recombination"/>
    <property type="evidence" value="ECO:0007669"/>
    <property type="project" value="UniProtKB-KW"/>
</dbReference>
<dbReference type="Pfam" id="PF14659">
    <property type="entry name" value="Phage_int_SAM_3"/>
    <property type="match status" value="1"/>
</dbReference>
<dbReference type="PROSITE" id="PS51898">
    <property type="entry name" value="TYR_RECOMBINASE"/>
    <property type="match status" value="1"/>
</dbReference>
<dbReference type="InterPro" id="IPR002104">
    <property type="entry name" value="Integrase_catalytic"/>
</dbReference>
<protein>
    <recommendedName>
        <fullName evidence="11">Site-specific integrase</fullName>
    </recommendedName>
</protein>
<keyword evidence="10" id="KW-1185">Reference proteome</keyword>
<evidence type="ECO:0000256" key="5">
    <source>
        <dbReference type="ARBA" id="ARBA00023172"/>
    </source>
</evidence>
<evidence type="ECO:0000256" key="1">
    <source>
        <dbReference type="ARBA" id="ARBA00003283"/>
    </source>
</evidence>
<evidence type="ECO:0000256" key="2">
    <source>
        <dbReference type="ARBA" id="ARBA00008857"/>
    </source>
</evidence>
<evidence type="ECO:0008006" key="11">
    <source>
        <dbReference type="Google" id="ProtNLM"/>
    </source>
</evidence>
<evidence type="ECO:0000259" key="8">
    <source>
        <dbReference type="PROSITE" id="PS51900"/>
    </source>
</evidence>